<dbReference type="EMBL" id="AAFI02000012">
    <property type="protein sequence ID" value="EAL70022.1"/>
    <property type="molecule type" value="Genomic_DNA"/>
</dbReference>
<dbReference type="OMA" id="HTTTRDH"/>
<dbReference type="PaxDb" id="44689-DDB0167806"/>
<proteinExistence type="predicted"/>
<feature type="domain" description="VWFA" evidence="1">
    <location>
        <begin position="57"/>
        <end position="250"/>
    </location>
</feature>
<dbReference type="SMR" id="Q86KK3"/>
<dbReference type="dictyBase" id="DDB_G0274259"/>
<reference evidence="2 3" key="1">
    <citation type="journal article" date="2005" name="Nature">
        <title>The genome of the social amoeba Dictyostelium discoideum.</title>
        <authorList>
            <consortium name="The Dictyostelium discoideum Sequencing Consortium"/>
            <person name="Eichinger L."/>
            <person name="Pachebat J.A."/>
            <person name="Glockner G."/>
            <person name="Rajandream M.A."/>
            <person name="Sucgang R."/>
            <person name="Berriman M."/>
            <person name="Song J."/>
            <person name="Olsen R."/>
            <person name="Szafranski K."/>
            <person name="Xu Q."/>
            <person name="Tunggal B."/>
            <person name="Kummerfeld S."/>
            <person name="Madera M."/>
            <person name="Konfortov B.A."/>
            <person name="Rivero F."/>
            <person name="Bankier A.T."/>
            <person name="Lehmann R."/>
            <person name="Hamlin N."/>
            <person name="Davies R."/>
            <person name="Gaudet P."/>
            <person name="Fey P."/>
            <person name="Pilcher K."/>
            <person name="Chen G."/>
            <person name="Saunders D."/>
            <person name="Sodergren E."/>
            <person name="Davis P."/>
            <person name="Kerhornou A."/>
            <person name="Nie X."/>
            <person name="Hall N."/>
            <person name="Anjard C."/>
            <person name="Hemphill L."/>
            <person name="Bason N."/>
            <person name="Farbrother P."/>
            <person name="Desany B."/>
            <person name="Just E."/>
            <person name="Morio T."/>
            <person name="Rost R."/>
            <person name="Churcher C."/>
            <person name="Cooper J."/>
            <person name="Haydock S."/>
            <person name="van Driessche N."/>
            <person name="Cronin A."/>
            <person name="Goodhead I."/>
            <person name="Muzny D."/>
            <person name="Mourier T."/>
            <person name="Pain A."/>
            <person name="Lu M."/>
            <person name="Harper D."/>
            <person name="Lindsay R."/>
            <person name="Hauser H."/>
            <person name="James K."/>
            <person name="Quiles M."/>
            <person name="Madan Babu M."/>
            <person name="Saito T."/>
            <person name="Buchrieser C."/>
            <person name="Wardroper A."/>
            <person name="Felder M."/>
            <person name="Thangavelu M."/>
            <person name="Johnson D."/>
            <person name="Knights A."/>
            <person name="Loulseged H."/>
            <person name="Mungall K."/>
            <person name="Oliver K."/>
            <person name="Price C."/>
            <person name="Quail M.A."/>
            <person name="Urushihara H."/>
            <person name="Hernandez J."/>
            <person name="Rabbinowitsch E."/>
            <person name="Steffen D."/>
            <person name="Sanders M."/>
            <person name="Ma J."/>
            <person name="Kohara Y."/>
            <person name="Sharp S."/>
            <person name="Simmonds M."/>
            <person name="Spiegler S."/>
            <person name="Tivey A."/>
            <person name="Sugano S."/>
            <person name="White B."/>
            <person name="Walker D."/>
            <person name="Woodward J."/>
            <person name="Winckler T."/>
            <person name="Tanaka Y."/>
            <person name="Shaulsky G."/>
            <person name="Schleicher M."/>
            <person name="Weinstock G."/>
            <person name="Rosenthal A."/>
            <person name="Cox E.C."/>
            <person name="Chisholm R.L."/>
            <person name="Gibbs R."/>
            <person name="Loomis W.F."/>
            <person name="Platzer M."/>
            <person name="Kay R.R."/>
            <person name="Williams J."/>
            <person name="Dear P.H."/>
            <person name="Noegel A.A."/>
            <person name="Barrell B."/>
            <person name="Kuspa A."/>
        </authorList>
    </citation>
    <scope>NUCLEOTIDE SEQUENCE [LARGE SCALE GENOMIC DNA]</scope>
    <source>
        <strain evidence="2 3">AX4</strain>
    </source>
</reference>
<dbReference type="InterPro" id="IPR002035">
    <property type="entry name" value="VWF_A"/>
</dbReference>
<evidence type="ECO:0000259" key="1">
    <source>
        <dbReference type="PROSITE" id="PS50234"/>
    </source>
</evidence>
<dbReference type="GeneID" id="8619447"/>
<accession>Q86KK3</accession>
<organism evidence="2 3">
    <name type="scientific">Dictyostelium discoideum</name>
    <name type="common">Social amoeba</name>
    <dbReference type="NCBI Taxonomy" id="44689"/>
    <lineage>
        <taxon>Eukaryota</taxon>
        <taxon>Amoebozoa</taxon>
        <taxon>Evosea</taxon>
        <taxon>Eumycetozoa</taxon>
        <taxon>Dictyostelia</taxon>
        <taxon>Dictyosteliales</taxon>
        <taxon>Dictyosteliaceae</taxon>
        <taxon>Dictyostelium</taxon>
    </lineage>
</organism>
<dbReference type="InParanoid" id="Q86KK3"/>
<dbReference type="AlphaFoldDB" id="Q86KK3"/>
<protein>
    <recommendedName>
        <fullName evidence="1">VWFA domain-containing protein</fullName>
    </recommendedName>
</protein>
<evidence type="ECO:0000313" key="2">
    <source>
        <dbReference type="EMBL" id="EAL70022.1"/>
    </source>
</evidence>
<dbReference type="InterPro" id="IPR036465">
    <property type="entry name" value="vWFA_dom_sf"/>
</dbReference>
<dbReference type="eggNOG" id="ENOG502RRKH">
    <property type="taxonomic scope" value="Eukaryota"/>
</dbReference>
<dbReference type="Gene3D" id="3.40.50.410">
    <property type="entry name" value="von Willebrand factor, type A domain"/>
    <property type="match status" value="1"/>
</dbReference>
<dbReference type="HOGENOM" id="CLU_274456_0_0_1"/>
<dbReference type="PROSITE" id="PS50234">
    <property type="entry name" value="VWFA"/>
    <property type="match status" value="1"/>
</dbReference>
<evidence type="ECO:0000313" key="3">
    <source>
        <dbReference type="Proteomes" id="UP000002195"/>
    </source>
</evidence>
<accession>Q555P6</accession>
<dbReference type="PhylomeDB" id="Q86KK3"/>
<dbReference type="VEuPathDB" id="AmoebaDB:DDB_G0274259"/>
<dbReference type="KEGG" id="ddi:DDB_G0274259"/>
<sequence length="1168" mass="134342">MEPPSPLIKSNLTIHELNVNLFEPIITEENDKKVASIDGILKATLQIPIQSTKRKLLLIVIVDKSRSIQTAWFQIQSTLLNLFSMISNVDQEIILEILFFNSFCYRLKYTKENFRELILNEKPNGKTCFAAAFSMTEDTIKKYYKISSEFKSERDFDTQTDTAIVLLTDGSHTTTRDHKKAFNNLRNTIDLVKNASIVTSTMGFTPNSRFTDLDGIRRLLGNSPGIYQYSDPSDGAYALQEKLTFILKYVLNSSNTFNLNIKIETIYNNNTTTTTTTTDGSTTTTTTPTTVDNQKSLITFNNETIKSSIKKNYQLTFDQFGIGEISLGINSSGYNISEIIVDFDINGDEKLREIKSIKATIKNDQSEESKYYTILIGLDSKINLLLNEIERFNVTNKPSEKQKSEYLKQIIQYQSKLSEIDNMKLFRIKSANRSELVELKQQSLNMTSQLLDLINSWDRSEWSTTSNARVADITYRYLFKNTGRQRRMNLKVARNSTNIKEEANKFKDLQIDMDELEDIADGDDEKQSSLLEASKQLFTDVLSLSDWTEALEEKDIMGFGLSIQRPESVIDDPTQIRIQDISTTFICKSSIEDAIALSLEVHGQEKTTGGFEVGHDKQSVAVRGRGREAINSFLPLYLHKEHWKPIKYQLKNIIAYFVTLDPLAFSFDQINALFLVLGTLISKNDIGERELLLAIQFTRTLREVAVHLNFIPRMLQQLDAIVNNPIYLISAQPKNLFVLTSYLLVLTDKELETVFKNGSNDHFKLWQNILESSIRRACYTFFDKMEQTKIDSFLFQILFGSSNEKIQEIDNDNGNLEKEPNELFDLLLNYKFDQIKFNEQQDYAELLNIKKKTFTDDDVDQSRTIKRVNLEMVQSMIRISNLLENRGYPNITILLNSLRYVKTWRSIYKDQDNIFNVIDSRYGIPPTEYIEIMKNGTRSSSTTGNSVVNNNNNNNGIGNFINTINKFYGDSLNFTPEILLDHLRAMIVQAVSYRINRHATFAVVEKKLETSVFDDHKKCISNITNDVMYRAADAIRSMKAILMFSATMDKAARSTTMDDFISTIPPIRNSFFMKFVHSLMGFGNNQFGELKFVVFLSNIFVTCDDYGTISTRKIKDHTWDFGKHFYKVMIRSFGIDKTKQIVQKVNHHIYLHDRKIFYQNDDGVWENN</sequence>
<name>Q86KK3_DICDI</name>
<dbReference type="Proteomes" id="UP000002195">
    <property type="component" value="Unassembled WGS sequence"/>
</dbReference>
<dbReference type="RefSeq" id="XP_644017.1">
    <property type="nucleotide sequence ID" value="XM_638925.1"/>
</dbReference>
<dbReference type="SUPFAM" id="SSF53300">
    <property type="entry name" value="vWA-like"/>
    <property type="match status" value="1"/>
</dbReference>
<comment type="caution">
    <text evidence="2">The sequence shown here is derived from an EMBL/GenBank/DDBJ whole genome shotgun (WGS) entry which is preliminary data.</text>
</comment>
<keyword evidence="3" id="KW-1185">Reference proteome</keyword>
<gene>
    <name evidence="2" type="ORF">DDB_G0274259</name>
</gene>